<organism evidence="9 10">
    <name type="scientific">Staphylococcus saprophyticus</name>
    <dbReference type="NCBI Taxonomy" id="29385"/>
    <lineage>
        <taxon>Bacteria</taxon>
        <taxon>Bacillati</taxon>
        <taxon>Bacillota</taxon>
        <taxon>Bacilli</taxon>
        <taxon>Bacillales</taxon>
        <taxon>Staphylococcaceae</taxon>
        <taxon>Staphylococcus</taxon>
    </lineage>
</organism>
<dbReference type="InterPro" id="IPR011712">
    <property type="entry name" value="Sig_transdc_His_kin_sub3_dim/P"/>
</dbReference>
<dbReference type="Proteomes" id="UP000254707">
    <property type="component" value="Unassembled WGS sequence"/>
</dbReference>
<dbReference type="CDD" id="cd16917">
    <property type="entry name" value="HATPase_UhpB-NarQ-NarX-like"/>
    <property type="match status" value="1"/>
</dbReference>
<evidence type="ECO:0000256" key="3">
    <source>
        <dbReference type="ARBA" id="ARBA00022679"/>
    </source>
</evidence>
<dbReference type="PANTHER" id="PTHR24421:SF40">
    <property type="entry name" value="SENSOR HISTIDINE KINASE YHCY"/>
    <property type="match status" value="1"/>
</dbReference>
<evidence type="ECO:0000256" key="5">
    <source>
        <dbReference type="ARBA" id="ARBA00022777"/>
    </source>
</evidence>
<dbReference type="Gene3D" id="1.20.5.1930">
    <property type="match status" value="1"/>
</dbReference>
<dbReference type="AlphaFoldDB" id="A0A380HJZ1"/>
<sequence>MEKPTRLALLKEIAEFLNEETETYSMMDGALRYLIEGTDFTTGWIFFIDDVGQHELVSHFELPGALAKDNCKYMCEGTCWCVQAYQNKKLTKASNIINCSRINLANRAHHAETNGITHHATVPLRSGEEQFGLLNVATPYKTSYSEEDLELLESVAFQIGSAIKRIILTNKEKEAARISERNRLARDLHDSVNQLLFSVKLTAHAAQGITKEEVSRNAFNVIEDTSQQAVNEMRSLIWQLKPVGLEQGLVNALNNYSDILQIELSVKVEGLINLPSLIEENVYRIIQEAMNNTKKHANTNEINVKLTQNHQSLIVEIKDFGKGFNMNQLNFNYSHGINNMRQRAKAINGNLDIESIENKGTKIYISVPLSL</sequence>
<keyword evidence="6" id="KW-0067">ATP-binding</keyword>
<keyword evidence="4" id="KW-0547">Nucleotide-binding</keyword>
<dbReference type="InterPro" id="IPR003594">
    <property type="entry name" value="HATPase_dom"/>
</dbReference>
<keyword evidence="5 9" id="KW-0418">Kinase</keyword>
<evidence type="ECO:0000256" key="1">
    <source>
        <dbReference type="ARBA" id="ARBA00000085"/>
    </source>
</evidence>
<dbReference type="EC" id="2.7.13.3" evidence="2"/>
<proteinExistence type="predicted"/>
<accession>A0A380HJZ1</accession>
<gene>
    <name evidence="9" type="primary">vraS_2</name>
    <name evidence="9" type="ORF">NCTC7688_01154</name>
</gene>
<keyword evidence="7" id="KW-0902">Two-component regulatory system</keyword>
<dbReference type="Gene3D" id="3.30.565.10">
    <property type="entry name" value="Histidine kinase-like ATPase, C-terminal domain"/>
    <property type="match status" value="1"/>
</dbReference>
<dbReference type="InterPro" id="IPR029016">
    <property type="entry name" value="GAF-like_dom_sf"/>
</dbReference>
<keyword evidence="3 9" id="KW-0808">Transferase</keyword>
<name>A0A380HJZ1_STASA</name>
<evidence type="ECO:0000313" key="9">
    <source>
        <dbReference type="EMBL" id="SUM82608.1"/>
    </source>
</evidence>
<dbReference type="GO" id="GO:0000155">
    <property type="term" value="F:phosphorelay sensor kinase activity"/>
    <property type="evidence" value="ECO:0007669"/>
    <property type="project" value="InterPro"/>
</dbReference>
<reference evidence="9 10" key="1">
    <citation type="submission" date="2018-06" db="EMBL/GenBank/DDBJ databases">
        <authorList>
            <consortium name="Pathogen Informatics"/>
            <person name="Doyle S."/>
        </authorList>
    </citation>
    <scope>NUCLEOTIDE SEQUENCE [LARGE SCALE GENOMIC DNA]</scope>
    <source>
        <strain evidence="9 10">NCTC7688</strain>
    </source>
</reference>
<dbReference type="SUPFAM" id="SSF55874">
    <property type="entry name" value="ATPase domain of HSP90 chaperone/DNA topoisomerase II/histidine kinase"/>
    <property type="match status" value="1"/>
</dbReference>
<dbReference type="InterPro" id="IPR050482">
    <property type="entry name" value="Sensor_HK_TwoCompSys"/>
</dbReference>
<dbReference type="Pfam" id="PF02518">
    <property type="entry name" value="HATPase_c"/>
    <property type="match status" value="1"/>
</dbReference>
<evidence type="ECO:0000256" key="4">
    <source>
        <dbReference type="ARBA" id="ARBA00022741"/>
    </source>
</evidence>
<dbReference type="RefSeq" id="WP_002482881.1">
    <property type="nucleotide sequence ID" value="NZ_CP054438.1"/>
</dbReference>
<evidence type="ECO:0000313" key="10">
    <source>
        <dbReference type="Proteomes" id="UP000254707"/>
    </source>
</evidence>
<evidence type="ECO:0000256" key="6">
    <source>
        <dbReference type="ARBA" id="ARBA00022840"/>
    </source>
</evidence>
<dbReference type="Pfam" id="PF13185">
    <property type="entry name" value="GAF_2"/>
    <property type="match status" value="1"/>
</dbReference>
<dbReference type="InterPro" id="IPR036890">
    <property type="entry name" value="HATPase_C_sf"/>
</dbReference>
<dbReference type="PROSITE" id="PS50109">
    <property type="entry name" value="HIS_KIN"/>
    <property type="match status" value="1"/>
</dbReference>
<comment type="catalytic activity">
    <reaction evidence="1">
        <text>ATP + protein L-histidine = ADP + protein N-phospho-L-histidine.</text>
        <dbReference type="EC" id="2.7.13.3"/>
    </reaction>
</comment>
<dbReference type="GO" id="GO:0005524">
    <property type="term" value="F:ATP binding"/>
    <property type="evidence" value="ECO:0007669"/>
    <property type="project" value="UniProtKB-KW"/>
</dbReference>
<feature type="domain" description="Histidine kinase" evidence="8">
    <location>
        <begin position="183"/>
        <end position="371"/>
    </location>
</feature>
<dbReference type="PANTHER" id="PTHR24421">
    <property type="entry name" value="NITRATE/NITRITE SENSOR PROTEIN NARX-RELATED"/>
    <property type="match status" value="1"/>
</dbReference>
<dbReference type="SUPFAM" id="SSF55781">
    <property type="entry name" value="GAF domain-like"/>
    <property type="match status" value="1"/>
</dbReference>
<dbReference type="InterPro" id="IPR003018">
    <property type="entry name" value="GAF"/>
</dbReference>
<dbReference type="InterPro" id="IPR005467">
    <property type="entry name" value="His_kinase_dom"/>
</dbReference>
<protein>
    <recommendedName>
        <fullName evidence="2">histidine kinase</fullName>
        <ecNumber evidence="2">2.7.13.3</ecNumber>
    </recommendedName>
</protein>
<dbReference type="Pfam" id="PF07730">
    <property type="entry name" value="HisKA_3"/>
    <property type="match status" value="1"/>
</dbReference>
<evidence type="ECO:0000256" key="2">
    <source>
        <dbReference type="ARBA" id="ARBA00012438"/>
    </source>
</evidence>
<dbReference type="GO" id="GO:0046983">
    <property type="term" value="F:protein dimerization activity"/>
    <property type="evidence" value="ECO:0007669"/>
    <property type="project" value="InterPro"/>
</dbReference>
<dbReference type="Gene3D" id="3.30.450.40">
    <property type="match status" value="1"/>
</dbReference>
<evidence type="ECO:0000259" key="8">
    <source>
        <dbReference type="PROSITE" id="PS50109"/>
    </source>
</evidence>
<dbReference type="EMBL" id="UHED01000001">
    <property type="protein sequence ID" value="SUM82608.1"/>
    <property type="molecule type" value="Genomic_DNA"/>
</dbReference>
<evidence type="ECO:0000256" key="7">
    <source>
        <dbReference type="ARBA" id="ARBA00023012"/>
    </source>
</evidence>
<dbReference type="GO" id="GO:0016020">
    <property type="term" value="C:membrane"/>
    <property type="evidence" value="ECO:0007669"/>
    <property type="project" value="InterPro"/>
</dbReference>